<dbReference type="AlphaFoldDB" id="A0A1C6R7B4"/>
<protein>
    <recommendedName>
        <fullName evidence="2">DUF2786 domain-containing protein</fullName>
    </recommendedName>
</protein>
<evidence type="ECO:0000313" key="3">
    <source>
        <dbReference type="EMBL" id="SCL12921.1"/>
    </source>
</evidence>
<dbReference type="InterPro" id="IPR024498">
    <property type="entry name" value="DUF2786"/>
</dbReference>
<dbReference type="OrthoDB" id="3478404at2"/>
<reference evidence="3 4" key="1">
    <citation type="submission" date="2016-06" db="EMBL/GenBank/DDBJ databases">
        <authorList>
            <person name="Kjaerup R.B."/>
            <person name="Dalgaard T.S."/>
            <person name="Juul-Madsen H.R."/>
        </authorList>
    </citation>
    <scope>NUCLEOTIDE SEQUENCE [LARGE SCALE GENOMIC DNA]</scope>
    <source>
        <strain evidence="3 4">DSM 43818</strain>
    </source>
</reference>
<gene>
    <name evidence="3" type="ORF">GA0070616_0065</name>
</gene>
<keyword evidence="4" id="KW-1185">Reference proteome</keyword>
<dbReference type="EMBL" id="FMHT01000002">
    <property type="protein sequence ID" value="SCL12921.1"/>
    <property type="molecule type" value="Genomic_DNA"/>
</dbReference>
<evidence type="ECO:0000259" key="2">
    <source>
        <dbReference type="Pfam" id="PF10979"/>
    </source>
</evidence>
<accession>A0A1C6R7B4</accession>
<sequence length="242" mass="25515">MTSPTDPRAKIAARIAACLALAERETTPLGEREAAAAKAAELIARHGITADQAAAARGDAPEGITCAPVALLNTDGHGEARADLANDVARAMGCRAILKPTRAPRPYTVIVVGTTSDVHHLRQLLPLILAQAQTAAANTDPEKRRARDFLSSFLSGYGDIVAARITARRRPLTDPATNPGAALILADRAKRIDDFIAERFGELNERTHQASQDGKTAGRAAARRADIGDPGVKATSRRALPT</sequence>
<evidence type="ECO:0000313" key="4">
    <source>
        <dbReference type="Proteomes" id="UP000199699"/>
    </source>
</evidence>
<evidence type="ECO:0000256" key="1">
    <source>
        <dbReference type="SAM" id="MobiDB-lite"/>
    </source>
</evidence>
<dbReference type="RefSeq" id="WP_091074670.1">
    <property type="nucleotide sequence ID" value="NZ_FMHT01000002.1"/>
</dbReference>
<feature type="region of interest" description="Disordered" evidence="1">
    <location>
        <begin position="206"/>
        <end position="242"/>
    </location>
</feature>
<organism evidence="3 4">
    <name type="scientific">Micromonospora nigra</name>
    <dbReference type="NCBI Taxonomy" id="145857"/>
    <lineage>
        <taxon>Bacteria</taxon>
        <taxon>Bacillati</taxon>
        <taxon>Actinomycetota</taxon>
        <taxon>Actinomycetes</taxon>
        <taxon>Micromonosporales</taxon>
        <taxon>Micromonosporaceae</taxon>
        <taxon>Micromonospora</taxon>
    </lineage>
</organism>
<dbReference type="Proteomes" id="UP000199699">
    <property type="component" value="Unassembled WGS sequence"/>
</dbReference>
<proteinExistence type="predicted"/>
<feature type="domain" description="DUF2786" evidence="2">
    <location>
        <begin position="10"/>
        <end position="49"/>
    </location>
</feature>
<dbReference type="STRING" id="145857.GA0070616_0065"/>
<name>A0A1C6R7B4_9ACTN</name>
<dbReference type="Pfam" id="PF10979">
    <property type="entry name" value="DUF2786"/>
    <property type="match status" value="1"/>
</dbReference>